<comment type="caution">
    <text evidence="9">The sequence shown here is derived from an EMBL/GenBank/DDBJ whole genome shotgun (WGS) entry which is preliminary data.</text>
</comment>
<comment type="subunit">
    <text evidence="6">Component of the mitochondrial ribosome large subunit (39S) which comprises a 16S rRNA and about 50 distinct proteins.</text>
</comment>
<proteinExistence type="inferred from homology"/>
<evidence type="ECO:0000256" key="8">
    <source>
        <dbReference type="ARBA" id="ARBA00041375"/>
    </source>
</evidence>
<gene>
    <name evidence="9" type="ORF">PUN28_014567</name>
</gene>
<evidence type="ECO:0000313" key="9">
    <source>
        <dbReference type="EMBL" id="KAL0109600.1"/>
    </source>
</evidence>
<evidence type="ECO:0000256" key="5">
    <source>
        <dbReference type="ARBA" id="ARBA00023274"/>
    </source>
</evidence>
<dbReference type="GO" id="GO:0032543">
    <property type="term" value="P:mitochondrial translation"/>
    <property type="evidence" value="ECO:0007669"/>
    <property type="project" value="TreeGrafter"/>
</dbReference>
<accession>A0AAW2F3A1</accession>
<name>A0AAW2F3A1_9HYME</name>
<dbReference type="Proteomes" id="UP001430953">
    <property type="component" value="Unassembled WGS sequence"/>
</dbReference>
<evidence type="ECO:0000313" key="10">
    <source>
        <dbReference type="Proteomes" id="UP001430953"/>
    </source>
</evidence>
<dbReference type="AlphaFoldDB" id="A0AAW2F3A1"/>
<comment type="subcellular location">
    <subcellularLocation>
        <location evidence="1">Mitochondrion</location>
    </subcellularLocation>
</comment>
<keyword evidence="5" id="KW-0687">Ribonucleoprotein</keyword>
<dbReference type="GO" id="GO:0005762">
    <property type="term" value="C:mitochondrial large ribosomal subunit"/>
    <property type="evidence" value="ECO:0007669"/>
    <property type="project" value="TreeGrafter"/>
</dbReference>
<dbReference type="Gene3D" id="3.30.70.330">
    <property type="match status" value="1"/>
</dbReference>
<dbReference type="PANTHER" id="PTHR12059">
    <property type="entry name" value="RIBOSOMAL PROTEIN L23-RELATED"/>
    <property type="match status" value="1"/>
</dbReference>
<evidence type="ECO:0000256" key="3">
    <source>
        <dbReference type="ARBA" id="ARBA00022980"/>
    </source>
</evidence>
<dbReference type="Pfam" id="PF00276">
    <property type="entry name" value="Ribosomal_L23"/>
    <property type="match status" value="1"/>
</dbReference>
<dbReference type="PANTHER" id="PTHR12059:SF5">
    <property type="entry name" value="LARGE RIBOSOMAL SUBUNIT PROTEIN UL23M"/>
    <property type="match status" value="1"/>
</dbReference>
<evidence type="ECO:0000256" key="6">
    <source>
        <dbReference type="ARBA" id="ARBA00038782"/>
    </source>
</evidence>
<protein>
    <recommendedName>
        <fullName evidence="7">Large ribosomal subunit protein uL23m</fullName>
    </recommendedName>
    <alternativeName>
        <fullName evidence="8">39S ribosomal protein L23, mitochondrial</fullName>
    </alternativeName>
</protein>
<evidence type="ECO:0000256" key="4">
    <source>
        <dbReference type="ARBA" id="ARBA00023128"/>
    </source>
</evidence>
<keyword evidence="4" id="KW-0496">Mitochondrion</keyword>
<dbReference type="InterPro" id="IPR012677">
    <property type="entry name" value="Nucleotide-bd_a/b_plait_sf"/>
</dbReference>
<dbReference type="FunFam" id="3.30.70.330:FF:000284">
    <property type="entry name" value="39S ribosomal protein L23, mitochondrial"/>
    <property type="match status" value="1"/>
</dbReference>
<evidence type="ECO:0000256" key="7">
    <source>
        <dbReference type="ARBA" id="ARBA00039977"/>
    </source>
</evidence>
<keyword evidence="3" id="KW-0689">Ribosomal protein</keyword>
<dbReference type="GO" id="GO:0003735">
    <property type="term" value="F:structural constituent of ribosome"/>
    <property type="evidence" value="ECO:0007669"/>
    <property type="project" value="InterPro"/>
</dbReference>
<evidence type="ECO:0000256" key="1">
    <source>
        <dbReference type="ARBA" id="ARBA00004173"/>
    </source>
</evidence>
<dbReference type="InterPro" id="IPR013025">
    <property type="entry name" value="Ribosomal_uL23-like"/>
</dbReference>
<sequence>MSTRFYPLYQRGNPQLRIFLPNFWIKLIAPEEKQLPNIVQFHCSMQMTKHDIKNYLEKIYNVNVIHVRTRIVMGEFIKDKLQGSIIKEDDRKIAYVILPKDQSFVFPSLFKDVKEEIDKDTLKSAKKEMQSYIESNKAPGVPTWFKF</sequence>
<keyword evidence="10" id="KW-1185">Reference proteome</keyword>
<dbReference type="InterPro" id="IPR012678">
    <property type="entry name" value="Ribosomal_uL23/eL15/eS24_sf"/>
</dbReference>
<comment type="similarity">
    <text evidence="2">Belongs to the universal ribosomal protein uL23 family.</text>
</comment>
<organism evidence="9 10">
    <name type="scientific">Cardiocondyla obscurior</name>
    <dbReference type="NCBI Taxonomy" id="286306"/>
    <lineage>
        <taxon>Eukaryota</taxon>
        <taxon>Metazoa</taxon>
        <taxon>Ecdysozoa</taxon>
        <taxon>Arthropoda</taxon>
        <taxon>Hexapoda</taxon>
        <taxon>Insecta</taxon>
        <taxon>Pterygota</taxon>
        <taxon>Neoptera</taxon>
        <taxon>Endopterygota</taxon>
        <taxon>Hymenoptera</taxon>
        <taxon>Apocrita</taxon>
        <taxon>Aculeata</taxon>
        <taxon>Formicoidea</taxon>
        <taxon>Formicidae</taxon>
        <taxon>Myrmicinae</taxon>
        <taxon>Cardiocondyla</taxon>
    </lineage>
</organism>
<dbReference type="SUPFAM" id="SSF54189">
    <property type="entry name" value="Ribosomal proteins S24e, L23 and L15e"/>
    <property type="match status" value="1"/>
</dbReference>
<reference evidence="9 10" key="1">
    <citation type="submission" date="2023-03" db="EMBL/GenBank/DDBJ databases">
        <title>High recombination rates correlate with genetic variation in Cardiocondyla obscurior ants.</title>
        <authorList>
            <person name="Errbii M."/>
        </authorList>
    </citation>
    <scope>NUCLEOTIDE SEQUENCE [LARGE SCALE GENOMIC DNA]</scope>
    <source>
        <strain evidence="9">Alpha-2009</strain>
        <tissue evidence="9">Whole body</tissue>
    </source>
</reference>
<dbReference type="EMBL" id="JADYXP020000015">
    <property type="protein sequence ID" value="KAL0109600.1"/>
    <property type="molecule type" value="Genomic_DNA"/>
</dbReference>
<evidence type="ECO:0000256" key="2">
    <source>
        <dbReference type="ARBA" id="ARBA00006700"/>
    </source>
</evidence>